<feature type="region of interest" description="Disordered" evidence="1">
    <location>
        <begin position="237"/>
        <end position="293"/>
    </location>
</feature>
<name>A0A5P2D6M9_STRVZ</name>
<evidence type="ECO:0000259" key="2">
    <source>
        <dbReference type="Pfam" id="PF12697"/>
    </source>
</evidence>
<evidence type="ECO:0000313" key="3">
    <source>
        <dbReference type="EMBL" id="QES49847.1"/>
    </source>
</evidence>
<accession>A0A5P2D6M9</accession>
<dbReference type="InterPro" id="IPR000073">
    <property type="entry name" value="AB_hydrolase_1"/>
</dbReference>
<dbReference type="InterPro" id="IPR011990">
    <property type="entry name" value="TPR-like_helical_dom_sf"/>
</dbReference>
<dbReference type="RefSeq" id="WP_150209415.1">
    <property type="nucleotide sequence ID" value="NZ_CP029190.1"/>
</dbReference>
<evidence type="ECO:0000313" key="4">
    <source>
        <dbReference type="Proteomes" id="UP000325211"/>
    </source>
</evidence>
<dbReference type="Gene3D" id="3.40.50.300">
    <property type="entry name" value="P-loop containing nucleotide triphosphate hydrolases"/>
    <property type="match status" value="1"/>
</dbReference>
<evidence type="ECO:0000256" key="1">
    <source>
        <dbReference type="SAM" id="MobiDB-lite"/>
    </source>
</evidence>
<dbReference type="GO" id="GO:0003824">
    <property type="term" value="F:catalytic activity"/>
    <property type="evidence" value="ECO:0007669"/>
    <property type="project" value="UniProtKB-ARBA"/>
</dbReference>
<protein>
    <submittedName>
        <fullName evidence="3">Tetratricopeptide repeat protein</fullName>
    </submittedName>
</protein>
<dbReference type="PANTHER" id="PTHR46082:SF6">
    <property type="entry name" value="AAA+ ATPASE DOMAIN-CONTAINING PROTEIN-RELATED"/>
    <property type="match status" value="1"/>
</dbReference>
<proteinExistence type="predicted"/>
<dbReference type="Pfam" id="PF12697">
    <property type="entry name" value="Abhydrolase_6"/>
    <property type="match status" value="1"/>
</dbReference>
<dbReference type="SUPFAM" id="SSF48452">
    <property type="entry name" value="TPR-like"/>
    <property type="match status" value="1"/>
</dbReference>
<dbReference type="EMBL" id="CP029190">
    <property type="protein sequence ID" value="QES49847.1"/>
    <property type="molecule type" value="Genomic_DNA"/>
</dbReference>
<reference evidence="3 4" key="1">
    <citation type="submission" date="2018-05" db="EMBL/GenBank/DDBJ databases">
        <title>Streptomyces venezuelae.</title>
        <authorList>
            <person name="Kim W."/>
            <person name="Lee N."/>
            <person name="Cho B.-K."/>
        </authorList>
    </citation>
    <scope>NUCLEOTIDE SEQUENCE [LARGE SCALE GENOMIC DNA]</scope>
    <source>
        <strain evidence="3 4">ATCC 21782</strain>
    </source>
</reference>
<organism evidence="3 4">
    <name type="scientific">Streptomyces venezuelae</name>
    <dbReference type="NCBI Taxonomy" id="54571"/>
    <lineage>
        <taxon>Bacteria</taxon>
        <taxon>Bacillati</taxon>
        <taxon>Actinomycetota</taxon>
        <taxon>Actinomycetes</taxon>
        <taxon>Kitasatosporales</taxon>
        <taxon>Streptomycetaceae</taxon>
        <taxon>Streptomyces</taxon>
    </lineage>
</organism>
<dbReference type="Gene3D" id="3.40.50.1820">
    <property type="entry name" value="alpha/beta hydrolase"/>
    <property type="match status" value="1"/>
</dbReference>
<dbReference type="InterPro" id="IPR027417">
    <property type="entry name" value="P-loop_NTPase"/>
</dbReference>
<dbReference type="InterPro" id="IPR053137">
    <property type="entry name" value="NLR-like"/>
</dbReference>
<dbReference type="Pfam" id="PF13374">
    <property type="entry name" value="TPR_10"/>
    <property type="match status" value="1"/>
</dbReference>
<dbReference type="PANTHER" id="PTHR46082">
    <property type="entry name" value="ATP/GTP-BINDING PROTEIN-RELATED"/>
    <property type="match status" value="1"/>
</dbReference>
<sequence>MAVQERVHLVFVHGLFSSAKVWKAFHTLISTDPELSDWVTVHRFEYDSPFVRLRPDRRVAETDDVADQLGTFLETRLAEAERIVLVTHSQGGLVVQRFLARKLWNGGGAELARIKHFTMFACPNTGSGFFLTVRKYLKVWRNPQEQQLRPFDRAVTEAQRTVLSAVVHARAYSDQECPIPVRAYGGSSDEIVPPVVARGVFPKGGVVTADHFSIVQPADRTQDSYLAVRRALLEAAQGTPPEEEFAPLPLGPAPTRPLSPAEASGRPSLPPPAAGELDLAPFPPPPYGQLDEGQFKGQDRLSLAASLLSGQSAQQVHVLAGLGGSGKSRLALEVADRAQRAGHRVWWVSMPELNLRMRMMAHDLGAPSIAVERAWLLGNSMDLVWKLLNDCPDPWLLIFDNADDPARLGPRDGLVSDGTGWLRKPQNARGTVLVTSRVRRQQTWGDWSAVHQILPLHEDDGASLLLERTGGLGGTNEDARRLSRELGGLPLALRHAADAIKAVNESHVSLDSDIRDFETFRRTFAARAETSADQAGPDLSELLGREIVEKVCGIALDLLRRRESAGSATLLKVLACLSIAPIPYRCLLSGPTLGQSPLFPGATPARIHAALTGLEDFGLVDAYQREGVAERDLAHVLTLHPVVHGVLREDEEVRDRSADYYGLAVRMVLSAAHARNPDHPSNWPLWSALAPHAMEVSRACLLGELKPSDRTVRTTALELARLTARYLIAMGLLTPAYDLVHPLIEGCASFGFDRDDREILGLRHEQGRILLEGEQLTRAEDELRQVVEARTRILGENDADTLASRHKLARAINEQDGDRQKEEQVEQMLRSIVEAEQEVRGPEYYDTLVVRHTLARALLTLGRNGEAEAEARQILDISRRNHWPPSTPEILRVRETLAYALLRQGRHDEAERMIREALRDASQPADSNLVMRLRYTHVTVLLPIRGRTSEAVNKLRALVRDLDRVVASEHPLSRHARAMLEQLDREMPG</sequence>
<gene>
    <name evidence="3" type="ORF">DEJ50_20490</name>
</gene>
<dbReference type="SUPFAM" id="SSF53474">
    <property type="entry name" value="alpha/beta-Hydrolases"/>
    <property type="match status" value="1"/>
</dbReference>
<dbReference type="Gene3D" id="1.25.40.10">
    <property type="entry name" value="Tetratricopeptide repeat domain"/>
    <property type="match status" value="1"/>
</dbReference>
<dbReference type="OrthoDB" id="127785at2"/>
<dbReference type="SUPFAM" id="SSF52540">
    <property type="entry name" value="P-loop containing nucleoside triphosphate hydrolases"/>
    <property type="match status" value="1"/>
</dbReference>
<dbReference type="AlphaFoldDB" id="A0A5P2D6M9"/>
<dbReference type="InterPro" id="IPR029058">
    <property type="entry name" value="AB_hydrolase_fold"/>
</dbReference>
<dbReference type="Proteomes" id="UP000325211">
    <property type="component" value="Chromosome"/>
</dbReference>
<feature type="domain" description="AB hydrolase-1" evidence="2">
    <location>
        <begin position="9"/>
        <end position="217"/>
    </location>
</feature>